<keyword evidence="3" id="KW-1185">Reference proteome</keyword>
<dbReference type="EC" id="2.1.1.-" evidence="2"/>
<reference evidence="2 3" key="1">
    <citation type="submission" date="2019-02" db="EMBL/GenBank/DDBJ databases">
        <title>Deep-cultivation of Planctomycetes and their phenomic and genomic characterization uncovers novel biology.</title>
        <authorList>
            <person name="Wiegand S."/>
            <person name="Jogler M."/>
            <person name="Boedeker C."/>
            <person name="Pinto D."/>
            <person name="Vollmers J."/>
            <person name="Rivas-Marin E."/>
            <person name="Kohn T."/>
            <person name="Peeters S.H."/>
            <person name="Heuer A."/>
            <person name="Rast P."/>
            <person name="Oberbeckmann S."/>
            <person name="Bunk B."/>
            <person name="Jeske O."/>
            <person name="Meyerdierks A."/>
            <person name="Storesund J.E."/>
            <person name="Kallscheuer N."/>
            <person name="Luecker S."/>
            <person name="Lage O.M."/>
            <person name="Pohl T."/>
            <person name="Merkel B.J."/>
            <person name="Hornburger P."/>
            <person name="Mueller R.-W."/>
            <person name="Bruemmer F."/>
            <person name="Labrenz M."/>
            <person name="Spormann A.M."/>
            <person name="Op Den Camp H."/>
            <person name="Overmann J."/>
            <person name="Amann R."/>
            <person name="Jetten M.S.M."/>
            <person name="Mascher T."/>
            <person name="Medema M.H."/>
            <person name="Devos D.P."/>
            <person name="Kaster A.-K."/>
            <person name="Ovreas L."/>
            <person name="Rohde M."/>
            <person name="Galperin M.Y."/>
            <person name="Jogler C."/>
        </authorList>
    </citation>
    <scope>NUCLEOTIDE SEQUENCE [LARGE SCALE GENOMIC DNA]</scope>
    <source>
        <strain evidence="2 3">Poly59</strain>
    </source>
</reference>
<dbReference type="InterPro" id="IPR029063">
    <property type="entry name" value="SAM-dependent_MTases_sf"/>
</dbReference>
<dbReference type="GO" id="GO:0008168">
    <property type="term" value="F:methyltransferase activity"/>
    <property type="evidence" value="ECO:0007669"/>
    <property type="project" value="UniProtKB-KW"/>
</dbReference>
<dbReference type="EMBL" id="SJPX01000002">
    <property type="protein sequence ID" value="TWU55730.1"/>
    <property type="molecule type" value="Genomic_DNA"/>
</dbReference>
<keyword evidence="2" id="KW-0489">Methyltransferase</keyword>
<keyword evidence="1 2" id="KW-0808">Transferase</keyword>
<accession>A0A5C6F5B6</accession>
<dbReference type="Pfam" id="PF13489">
    <property type="entry name" value="Methyltransf_23"/>
    <property type="match status" value="1"/>
</dbReference>
<proteinExistence type="predicted"/>
<dbReference type="AlphaFoldDB" id="A0A5C6F5B6"/>
<dbReference type="PANTHER" id="PTHR43861">
    <property type="entry name" value="TRANS-ACONITATE 2-METHYLTRANSFERASE-RELATED"/>
    <property type="match status" value="1"/>
</dbReference>
<evidence type="ECO:0000313" key="3">
    <source>
        <dbReference type="Proteomes" id="UP000317977"/>
    </source>
</evidence>
<dbReference type="Proteomes" id="UP000317977">
    <property type="component" value="Unassembled WGS sequence"/>
</dbReference>
<evidence type="ECO:0000313" key="2">
    <source>
        <dbReference type="EMBL" id="TWU55730.1"/>
    </source>
</evidence>
<dbReference type="SUPFAM" id="SSF53335">
    <property type="entry name" value="S-adenosyl-L-methionine-dependent methyltransferases"/>
    <property type="match status" value="1"/>
</dbReference>
<dbReference type="OrthoDB" id="2577067at2"/>
<dbReference type="GO" id="GO:0032259">
    <property type="term" value="P:methylation"/>
    <property type="evidence" value="ECO:0007669"/>
    <property type="project" value="UniProtKB-KW"/>
</dbReference>
<dbReference type="CDD" id="cd02440">
    <property type="entry name" value="AdoMet_MTases"/>
    <property type="match status" value="1"/>
</dbReference>
<evidence type="ECO:0000256" key="1">
    <source>
        <dbReference type="ARBA" id="ARBA00022679"/>
    </source>
</evidence>
<name>A0A5C6F5B6_9BACT</name>
<organism evidence="2 3">
    <name type="scientific">Rubripirellula reticaptiva</name>
    <dbReference type="NCBI Taxonomy" id="2528013"/>
    <lineage>
        <taxon>Bacteria</taxon>
        <taxon>Pseudomonadati</taxon>
        <taxon>Planctomycetota</taxon>
        <taxon>Planctomycetia</taxon>
        <taxon>Pirellulales</taxon>
        <taxon>Pirellulaceae</taxon>
        <taxon>Rubripirellula</taxon>
    </lineage>
</organism>
<sequence>MTLLQPPELELVDCPICNSRDYRKVVETVDYLFQIPGVYVVCRCHSCCHLYLNPRPTAATLHRCYPSEYGPHQTPAPHENECDNDHKTPWYFRYLPLKRIPGLQPFYYWLMDDRGQPMPRLSESSGHRVLELGCSTGAYLGKLAAAGWQVVGIEPSVVASQKARDSGFEVHTGVLDDIGFPPHSFDAICAWMVLEHIIDPVKTLRVFNKLLRPGGQLLISVPNAGCWESKVFRKYWYVWEPPRHLHYFDPKRMKKLLLDNGYTDVQIIHQRNVLNLFGSLGIVLKRFRLTENLGQRIMRYPDSPRFIVQLILAPVAQTLAFLRQGGRLTIIANTSSNQTFIRDLPK</sequence>
<comment type="caution">
    <text evidence="2">The sequence shown here is derived from an EMBL/GenBank/DDBJ whole genome shotgun (WGS) entry which is preliminary data.</text>
</comment>
<dbReference type="PANTHER" id="PTHR43861:SF3">
    <property type="entry name" value="PUTATIVE (AFU_ORTHOLOGUE AFUA_2G14390)-RELATED"/>
    <property type="match status" value="1"/>
</dbReference>
<protein>
    <submittedName>
        <fullName evidence="2">Putative S-adenosylmethionine-dependent methyltransferase</fullName>
        <ecNumber evidence="2">2.1.1.-</ecNumber>
    </submittedName>
</protein>
<dbReference type="Gene3D" id="3.40.50.150">
    <property type="entry name" value="Vaccinia Virus protein VP39"/>
    <property type="match status" value="1"/>
</dbReference>
<gene>
    <name evidence="2" type="ORF">Poly59_20310</name>
</gene>